<accession>A0A4R7HYW5</accession>
<gene>
    <name evidence="1" type="ORF">BDK89_2007</name>
</gene>
<evidence type="ECO:0000313" key="1">
    <source>
        <dbReference type="EMBL" id="TDT16417.1"/>
    </source>
</evidence>
<dbReference type="RefSeq" id="WP_133868799.1">
    <property type="nucleotide sequence ID" value="NZ_SOAU01000001.1"/>
</dbReference>
<dbReference type="EMBL" id="SOAU01000001">
    <property type="protein sequence ID" value="TDT16417.1"/>
    <property type="molecule type" value="Genomic_DNA"/>
</dbReference>
<dbReference type="AlphaFoldDB" id="A0A4R7HYW5"/>
<evidence type="ECO:0000313" key="2">
    <source>
        <dbReference type="Proteomes" id="UP000294558"/>
    </source>
</evidence>
<organism evidence="1 2">
    <name type="scientific">Ilumatobacter fluminis</name>
    <dbReference type="NCBI Taxonomy" id="467091"/>
    <lineage>
        <taxon>Bacteria</taxon>
        <taxon>Bacillati</taxon>
        <taxon>Actinomycetota</taxon>
        <taxon>Acidimicrobiia</taxon>
        <taxon>Acidimicrobiales</taxon>
        <taxon>Ilumatobacteraceae</taxon>
        <taxon>Ilumatobacter</taxon>
    </lineage>
</organism>
<sequence length="111" mass="12664">MALLPRALRPSWIIRRWAMYQGVRSESALFRFLALFLIGRTQFLRTTSMRQGVYGGSRGWQAVAGVFFLNDMMKKLTVKETEKLSTETLKAGQSVLITSIPPAKKRRKRSA</sequence>
<reference evidence="1 2" key="1">
    <citation type="submission" date="2019-03" db="EMBL/GenBank/DDBJ databases">
        <title>Sequencing the genomes of 1000 actinobacteria strains.</title>
        <authorList>
            <person name="Klenk H.-P."/>
        </authorList>
    </citation>
    <scope>NUCLEOTIDE SEQUENCE [LARGE SCALE GENOMIC DNA]</scope>
    <source>
        <strain evidence="1 2">DSM 18936</strain>
    </source>
</reference>
<proteinExistence type="predicted"/>
<name>A0A4R7HYW5_9ACTN</name>
<protein>
    <submittedName>
        <fullName evidence="1">Uncharacterized protein</fullName>
    </submittedName>
</protein>
<dbReference type="Proteomes" id="UP000294558">
    <property type="component" value="Unassembled WGS sequence"/>
</dbReference>
<comment type="caution">
    <text evidence="1">The sequence shown here is derived from an EMBL/GenBank/DDBJ whole genome shotgun (WGS) entry which is preliminary data.</text>
</comment>
<keyword evidence="2" id="KW-1185">Reference proteome</keyword>